<dbReference type="PANTHER" id="PTHR15678:SF6">
    <property type="entry name" value="BRIDGE-LIKE LIPID TRANSFER PROTEIN FAMILY MEMBER 2"/>
    <property type="match status" value="1"/>
</dbReference>
<reference evidence="4" key="2">
    <citation type="submission" date="2020-11" db="EMBL/GenBank/DDBJ databases">
        <authorList>
            <person name="McCartney M.A."/>
            <person name="Auch B."/>
            <person name="Kono T."/>
            <person name="Mallez S."/>
            <person name="Becker A."/>
            <person name="Gohl D.M."/>
            <person name="Silverstein K.A.T."/>
            <person name="Koren S."/>
            <person name="Bechman K.B."/>
            <person name="Herman A."/>
            <person name="Abrahante J.E."/>
            <person name="Garbe J."/>
        </authorList>
    </citation>
    <scope>NUCLEOTIDE SEQUENCE</scope>
    <source>
        <strain evidence="4">Duluth1</strain>
        <tissue evidence="4">Whole animal</tissue>
    </source>
</reference>
<gene>
    <name evidence="4" type="ORF">DPMN_012598</name>
</gene>
<feature type="compositionally biased region" description="Basic and acidic residues" evidence="2">
    <location>
        <begin position="1833"/>
        <end position="1849"/>
    </location>
</feature>
<comment type="caution">
    <text evidence="4">The sequence shown here is derived from an EMBL/GenBank/DDBJ whole genome shotgun (WGS) entry which is preliminary data.</text>
</comment>
<keyword evidence="1" id="KW-0175">Coiled coil</keyword>
<evidence type="ECO:0000256" key="1">
    <source>
        <dbReference type="SAM" id="Coils"/>
    </source>
</evidence>
<evidence type="ECO:0000313" key="4">
    <source>
        <dbReference type="EMBL" id="KAH3888560.1"/>
    </source>
</evidence>
<feature type="region of interest" description="Disordered" evidence="2">
    <location>
        <begin position="1"/>
        <end position="25"/>
    </location>
</feature>
<feature type="compositionally biased region" description="Polar residues" evidence="2">
    <location>
        <begin position="1300"/>
        <end position="1309"/>
    </location>
</feature>
<dbReference type="SMART" id="SM01214">
    <property type="entry name" value="Fmp27_GFWDK"/>
    <property type="match status" value="1"/>
</dbReference>
<feature type="non-terminal residue" evidence="4">
    <location>
        <position position="2026"/>
    </location>
</feature>
<feature type="coiled-coil region" evidence="1">
    <location>
        <begin position="1615"/>
        <end position="1653"/>
    </location>
</feature>
<feature type="domain" description="FMP27/BLTP2/Hobbit GFWDK motif-containing RBG unit" evidence="3">
    <location>
        <begin position="811"/>
        <end position="943"/>
    </location>
</feature>
<feature type="region of interest" description="Disordered" evidence="2">
    <location>
        <begin position="1818"/>
        <end position="1860"/>
    </location>
</feature>
<dbReference type="EMBL" id="JAIWYP010000001">
    <property type="protein sequence ID" value="KAH3888560.1"/>
    <property type="molecule type" value="Genomic_DNA"/>
</dbReference>
<evidence type="ECO:0000256" key="2">
    <source>
        <dbReference type="SAM" id="MobiDB-lite"/>
    </source>
</evidence>
<proteinExistence type="predicted"/>
<evidence type="ECO:0000313" key="5">
    <source>
        <dbReference type="Proteomes" id="UP000828390"/>
    </source>
</evidence>
<dbReference type="Pfam" id="PF10344">
    <property type="entry name" value="Hobbit"/>
    <property type="match status" value="1"/>
</dbReference>
<keyword evidence="5" id="KW-1185">Reference proteome</keyword>
<protein>
    <recommendedName>
        <fullName evidence="3">FMP27/BLTP2/Hobbit GFWDK motif-containing RBG unit domain-containing protein</fullName>
    </recommendedName>
</protein>
<feature type="region of interest" description="Disordered" evidence="2">
    <location>
        <begin position="1280"/>
        <end position="1313"/>
    </location>
</feature>
<dbReference type="Proteomes" id="UP000828390">
    <property type="component" value="Unassembled WGS sequence"/>
</dbReference>
<evidence type="ECO:0000259" key="3">
    <source>
        <dbReference type="SMART" id="SM01214"/>
    </source>
</evidence>
<dbReference type="InterPro" id="IPR045167">
    <property type="entry name" value="Hobbit"/>
</dbReference>
<reference evidence="4" key="1">
    <citation type="journal article" date="2019" name="bioRxiv">
        <title>The Genome of the Zebra Mussel, Dreissena polymorpha: A Resource for Invasive Species Research.</title>
        <authorList>
            <person name="McCartney M.A."/>
            <person name="Auch B."/>
            <person name="Kono T."/>
            <person name="Mallez S."/>
            <person name="Zhang Y."/>
            <person name="Obille A."/>
            <person name="Becker A."/>
            <person name="Abrahante J.E."/>
            <person name="Garbe J."/>
            <person name="Badalamenti J.P."/>
            <person name="Herman A."/>
            <person name="Mangelson H."/>
            <person name="Liachko I."/>
            <person name="Sullivan S."/>
            <person name="Sone E.D."/>
            <person name="Koren S."/>
            <person name="Silverstein K.A.T."/>
            <person name="Beckman K.B."/>
            <person name="Gohl D.M."/>
        </authorList>
    </citation>
    <scope>NUCLEOTIDE SEQUENCE</scope>
    <source>
        <strain evidence="4">Duluth1</strain>
        <tissue evidence="4">Whole animal</tissue>
    </source>
</reference>
<organism evidence="4 5">
    <name type="scientific">Dreissena polymorpha</name>
    <name type="common">Zebra mussel</name>
    <name type="synonym">Mytilus polymorpha</name>
    <dbReference type="NCBI Taxonomy" id="45954"/>
    <lineage>
        <taxon>Eukaryota</taxon>
        <taxon>Metazoa</taxon>
        <taxon>Spiralia</taxon>
        <taxon>Lophotrochozoa</taxon>
        <taxon>Mollusca</taxon>
        <taxon>Bivalvia</taxon>
        <taxon>Autobranchia</taxon>
        <taxon>Heteroconchia</taxon>
        <taxon>Euheterodonta</taxon>
        <taxon>Imparidentia</taxon>
        <taxon>Neoheterodontei</taxon>
        <taxon>Myida</taxon>
        <taxon>Dreissenoidea</taxon>
        <taxon>Dreissenidae</taxon>
        <taxon>Dreissena</taxon>
    </lineage>
</organism>
<accession>A0A9D4N3Q7</accession>
<name>A0A9D4N3Q7_DREPO</name>
<sequence length="2026" mass="231462">LLSGTHYLKPPTRPPDPQQDVLPDHGDGANPRIFSLLPQELGIDISEVDVKIVRETKQSTFERSLSVVIKTFHIDLFNEIKGDHQEISCTLLIEDFSTKSQQARFAELLKWEIKSMVNQTEVRARCHIDGAYFHYHHDEVQYWLLVISQFTQQGHRGQPELIQQGHRGEAGSSNSLAYLGPSTTLQRQQSTGLRHLVKTRLVIADVELSDISTSFSTASCPGLVLGVCKVIMHIIIKPGTRHIDVDQSMLKSHSASVDLELNTLYCTNAETKTPIADLAANKHYWKHVAYLTRLVLEVHKVGDELRVQGESDHLHLEWSTETVNIIIALVTALSKAKISAPRKFSESAIFLHRKEAMNIPVGDTSQLSNLSLVLKLDVTNMNLFLCNNYNVCLMLRLDASSVKYRHQQADVTIEGTKLKYLPMENQSLMLSRSDNLDHPAASLKEIRIKFNASAREGSVQLAKELVVDWTTACHMCIIQAIEDVTELKNKLWGEEVSTINTPPPPEPPRQTRGVSMSLMINTEVKVTIHLSSQHSVTLRTDNILMSLSPQELVTEINSLSIFCDEERIFLFGGLLFGTLPDVQLRQERKNFKNLILNTNRAWNISMETLDIIFPHSFDFAECFEEFINFQKWLKQVHHLKKKPFTVDSKLPPDLLIKVKNFRLEIGDNPFEVKLGDNYELMKDEYLECEKRRNVLDQKVQTLKKGYGIIPAHKIEEVYASLDKSSSDIYIQRSRQLYLITPPRSKLFTWLMEDVEIVALADTSIHGKDNVVANMRDVDPDSPYPDEGLEFVTLWCRYVNTSVKSWTFQFRDYPQLPLKIQDMNIWGRLIGSEVEGAKRAKRSCVVEVAEPWGNMTVLRNLPALKFTHDFSADVESFEMAYGACWEPVTAEYNLALDLINKPSVDPSSPLPWWDKIRLLLHGRLTMTVLRMSWLYHASLDPYNTTELMDWTWSDLVLDWTNMKFLLKGNLDIYARTASKYDDCKLLHLPNLKFCAKIDWLSLGDPNDHHLVMPCAPDKVPEFSLEEHDSFRAFRSQNLNLSITLETSKKKDPRGDKPSGLFYSSTLRFMEKIGQCLASITRPIRRGKLFQNTKARKPMLSRHYKYAQLSVNFHQFDVDYWMSFSRQHGAKFSGNSFVLELRNELSLHPVEDGLYHRPQADWSVIYLNCLLSGTKIWLCSSQERHEDELDQSSAGRPVTNSFFLSVSKVSYQRSSSDHNEIPDVQSSKTPTHNLQVYEMRGSWNKENRTVLVGLYDSYMKVQSLKRNLSAEALKGFKVEGGANMSMKQPHRGSSLHLDDSELTSPSPSSKMQAGHAHSMLMKLVAESDSKSVAFTEEPSSANMDQLHGIAACQGDDIVQKNWHIELHNSQIIVKGCETQGFLIVAAAKAKVLSCTHTPVWVRDNQLRSKNTWSGSLECMQYYATVDPGPELTEDNIPWLSKTHVEDRSEPDPSSLQEMAGSGHSVGGIVNTSYSGAHKHQTIQMQRIISRCKCQFFYVNYGEADPLLMQEVPPPPQDDSDMMQRDGGVDTFTLLHHDLNVCTNHLQYNMILDIVNNLLLHVELKKKEVTEKLQSMRFQLQLSRVEDQKTPILSLQESVRQHMEKYRYYEKELFLVLKAKEEEENVEYQHELLDDQETLQMRLRQCKDKINTLNEELAIRISCFKESQLQVQSSLQKTQTQQAYVIRRNEVCFKFAQWRLTEPDGQVGISDLALRNFVYTKVNRDNDTWSHQVELGWVKVTNLLPNSIYKDVLVPREIPTGVDNRKMTLRVLCTERPPVGGIAVKEHFEVNLVPLQIQMTYHLYKKIMAFFFPDKDIDKEDQDDDVEGASSSKPFSRSEKRSSQRSTKEIKRTPSFTATDDIDKMKERAANNNTFLYIKVPEVSLRVSYKGEKEKNIIDVHDFSLVLPTLEYHNCIWTWFDLLMTMKNDSKRVLISQAIKQKLHMRNRLSDDPPLTDVQQEEDKAKMLLGAKVLLLGSKVLMSAARNKLLGSKVLVSATRNYLLGSKVLLSAASNQLLGSKVLMSAARN</sequence>
<dbReference type="InterPro" id="IPR019441">
    <property type="entry name" value="FMP27/BLTP2/Hobbit_GFWDK_RBG"/>
</dbReference>
<dbReference type="PANTHER" id="PTHR15678">
    <property type="entry name" value="ANTIGEN MLAA-22-RELATED"/>
    <property type="match status" value="1"/>
</dbReference>